<protein>
    <submittedName>
        <fullName evidence="1">Uncharacterized protein</fullName>
    </submittedName>
</protein>
<dbReference type="Proteomes" id="UP000663671">
    <property type="component" value="Chromosome 4"/>
</dbReference>
<dbReference type="VEuPathDB" id="FungiDB:I7I51_05226"/>
<name>A0A8A1M8A0_AJECA</name>
<dbReference type="EMBL" id="CP069110">
    <property type="protein sequence ID" value="QSS60427.1"/>
    <property type="molecule type" value="Genomic_DNA"/>
</dbReference>
<organism evidence="1 2">
    <name type="scientific">Ajellomyces capsulatus</name>
    <name type="common">Darling's disease fungus</name>
    <name type="synonym">Histoplasma capsulatum</name>
    <dbReference type="NCBI Taxonomy" id="5037"/>
    <lineage>
        <taxon>Eukaryota</taxon>
        <taxon>Fungi</taxon>
        <taxon>Dikarya</taxon>
        <taxon>Ascomycota</taxon>
        <taxon>Pezizomycotina</taxon>
        <taxon>Eurotiomycetes</taxon>
        <taxon>Eurotiomycetidae</taxon>
        <taxon>Onygenales</taxon>
        <taxon>Ajellomycetaceae</taxon>
        <taxon>Histoplasma</taxon>
    </lineage>
</organism>
<proteinExistence type="predicted"/>
<dbReference type="AlphaFoldDB" id="A0A8A1M8A0"/>
<accession>A0A8A1M8A0</accession>
<sequence length="130" mass="15324">MHEDAQLHSEHQRLILKISHTESPGDQFTEAINIRILKPNATCLANRRKAQQQHMSPPGSEFQRPWEVANQRRGLPALPHRIHWCEDGRPKRLGRRFPTRTHRWWLFVNVVVVTPRLTSWAGKHHKTLEQ</sequence>
<evidence type="ECO:0000313" key="2">
    <source>
        <dbReference type="Proteomes" id="UP000663671"/>
    </source>
</evidence>
<gene>
    <name evidence="1" type="ORF">I7I51_05226</name>
</gene>
<evidence type="ECO:0000313" key="1">
    <source>
        <dbReference type="EMBL" id="QSS60427.1"/>
    </source>
</evidence>
<reference evidence="1" key="1">
    <citation type="submission" date="2021-01" db="EMBL/GenBank/DDBJ databases">
        <title>Chromosome-level genome assembly of a human fungal pathogen reveals clustering of transcriptionally co-regulated genes.</title>
        <authorList>
            <person name="Voorhies M."/>
            <person name="Cohen S."/>
            <person name="Shea T.P."/>
            <person name="Petrus S."/>
            <person name="Munoz J.F."/>
            <person name="Poplawski S."/>
            <person name="Goldman W.E."/>
            <person name="Michael T."/>
            <person name="Cuomo C.A."/>
            <person name="Sil A."/>
            <person name="Beyhan S."/>
        </authorList>
    </citation>
    <scope>NUCLEOTIDE SEQUENCE</scope>
    <source>
        <strain evidence="1">WU24</strain>
    </source>
</reference>